<keyword evidence="2" id="KW-1185">Reference proteome</keyword>
<dbReference type="EMBL" id="JAFHDT010000018">
    <property type="protein sequence ID" value="KAI7796957.1"/>
    <property type="molecule type" value="Genomic_DNA"/>
</dbReference>
<dbReference type="GO" id="GO:0043240">
    <property type="term" value="C:Fanconi anaemia nuclear complex"/>
    <property type="evidence" value="ECO:0007669"/>
    <property type="project" value="InterPro"/>
</dbReference>
<dbReference type="AlphaFoldDB" id="A0A9W7TJ07"/>
<evidence type="ECO:0000313" key="2">
    <source>
        <dbReference type="Proteomes" id="UP001059041"/>
    </source>
</evidence>
<comment type="caution">
    <text evidence="1">The sequence shown here is derived from an EMBL/GenBank/DDBJ whole genome shotgun (WGS) entry which is preliminary data.</text>
</comment>
<organism evidence="1 2">
    <name type="scientific">Triplophysa rosa</name>
    <name type="common">Cave loach</name>
    <dbReference type="NCBI Taxonomy" id="992332"/>
    <lineage>
        <taxon>Eukaryota</taxon>
        <taxon>Metazoa</taxon>
        <taxon>Chordata</taxon>
        <taxon>Craniata</taxon>
        <taxon>Vertebrata</taxon>
        <taxon>Euteleostomi</taxon>
        <taxon>Actinopterygii</taxon>
        <taxon>Neopterygii</taxon>
        <taxon>Teleostei</taxon>
        <taxon>Ostariophysi</taxon>
        <taxon>Cypriniformes</taxon>
        <taxon>Nemacheilidae</taxon>
        <taxon>Triplophysa</taxon>
    </lineage>
</organism>
<dbReference type="PANTHER" id="PTHR14890">
    <property type="entry name" value="FANCONI ANEMIA CORE COMPLEX-ASSOCIATED PROTEIN 100"/>
    <property type="match status" value="1"/>
</dbReference>
<evidence type="ECO:0000313" key="1">
    <source>
        <dbReference type="EMBL" id="KAI7796957.1"/>
    </source>
</evidence>
<dbReference type="GO" id="GO:0005654">
    <property type="term" value="C:nucleoplasm"/>
    <property type="evidence" value="ECO:0007669"/>
    <property type="project" value="TreeGrafter"/>
</dbReference>
<proteinExistence type="predicted"/>
<gene>
    <name evidence="1" type="ORF">IRJ41_010148</name>
</gene>
<dbReference type="PANTHER" id="PTHR14890:SF1">
    <property type="entry name" value="FANCONI ANEMIA CORE COMPLEX-ASSOCIATED PROTEIN 100"/>
    <property type="match status" value="1"/>
</dbReference>
<dbReference type="InterPro" id="IPR036322">
    <property type="entry name" value="WD40_repeat_dom_sf"/>
</dbReference>
<dbReference type="Proteomes" id="UP001059041">
    <property type="component" value="Linkage Group LG18"/>
</dbReference>
<dbReference type="InterPro" id="IPR029251">
    <property type="entry name" value="Faap100"/>
</dbReference>
<sequence length="784" mass="86694">MDAMRCSVAYLSEFSDCQSHSSRIIQYDTNLILTCGDSHVLVFHIEENRVTTVLHYETPVTYVALSADKLRLYVLCENGGLYCTTLPPPSSSDPVVTRVSDDCIVLKNTSLRAIIIVEKILVTLSLHKSTWSLDVYEEPGSKPLHKLACFQVTTVNTQATHNSSNTTEDVINITDEEKSRKSSPVLTCIYSAVSHKSELHPYLELRLFRLLFGVDASLVNSPVLLCGLPDGRICCFPLLLPQMDGPRGEQRSPIRVLQSLEQPIVFIGTCVSGDDGPRCLVALGQRGKLLLVRSKETSSESKKADYSKNEYIHILYEINIYLKDCLNTLSVQLGSLHLLASSSSGRLMQVNLPQGPNKENESRFSSSQAGQRVKDLLSSIGNVWEEAESLKHKLQEKNESLKRLNQVMSVCNLLLANHGNEMELNKCIQPISCHGVARWSSLLQKESLTLTCVLENASMYTLEQGWTLCLQVHPLSTSQTANTECTSRTYSFPFRKLDCGEKLDVTIPLERVGELPVNIYCSLAFTLTALFSSEASEAVSQLLKGMGSISVPLNTLTVDWLDSLRLEGAFSPGNIIRHNTAADGIQAFLRSKGVRTQNSDIVPKSGPLPVVVRVSSELLKSKLHLSATSGVEICSSVLNWLVYKETAERASIKTQVVCAYSPDGQPVKLLAKEMTLEDFSSEGPLDVLEIRVESLSMVAVCGLHHAILRRLQVLLEDTTANRGHTKPLQAQRLCETVRHVESLYKDLQDAYNQAALGGSTETNKTSEILFRIFLQLRATPLIII</sequence>
<accession>A0A9W7TJ07</accession>
<dbReference type="Pfam" id="PF15146">
    <property type="entry name" value="FANCAA"/>
    <property type="match status" value="1"/>
</dbReference>
<reference evidence="1" key="1">
    <citation type="submission" date="2021-02" db="EMBL/GenBank/DDBJ databases">
        <title>Comparative genomics reveals that relaxation of natural selection precedes convergent phenotypic evolution of cavefish.</title>
        <authorList>
            <person name="Peng Z."/>
        </authorList>
    </citation>
    <scope>NUCLEOTIDE SEQUENCE</scope>
    <source>
        <tissue evidence="1">Muscle</tissue>
    </source>
</reference>
<protein>
    <submittedName>
        <fullName evidence="1">Fanconi anemia-associated protein of 100 kDa</fullName>
    </submittedName>
</protein>
<dbReference type="GO" id="GO:0036297">
    <property type="term" value="P:interstrand cross-link repair"/>
    <property type="evidence" value="ECO:0007669"/>
    <property type="project" value="InterPro"/>
</dbReference>
<name>A0A9W7TJ07_TRIRA</name>
<dbReference type="SUPFAM" id="SSF50978">
    <property type="entry name" value="WD40 repeat-like"/>
    <property type="match status" value="1"/>
</dbReference>